<dbReference type="AlphaFoldDB" id="A0A1I8EDS3"/>
<protein>
    <submittedName>
        <fullName evidence="2">Uncharacterized protein</fullName>
    </submittedName>
</protein>
<proteinExistence type="predicted"/>
<sequence length="95" mass="10872">MGSIYSVSWAGGDTTFQRLVVKRCVAAYLALLTQQSLVFLHIVPLIYYTAQEIINNWIDFGIFLILLGFFICELFSTITLAVSYRGIILIMFYYV</sequence>
<reference evidence="2" key="1">
    <citation type="submission" date="2016-11" db="UniProtKB">
        <authorList>
            <consortium name="WormBaseParasite"/>
        </authorList>
    </citation>
    <scope>IDENTIFICATION</scope>
    <source>
        <strain evidence="2">pt0022</strain>
    </source>
</reference>
<evidence type="ECO:0000313" key="2">
    <source>
        <dbReference type="WBParaSite" id="maker-PairedContig_1429-snap-gene-0.3-mRNA-1"/>
    </source>
</evidence>
<accession>A0A1I8EDS3</accession>
<keyword evidence="1" id="KW-1133">Transmembrane helix</keyword>
<organism evidence="2">
    <name type="scientific">Wuchereria bancrofti</name>
    <dbReference type="NCBI Taxonomy" id="6293"/>
    <lineage>
        <taxon>Eukaryota</taxon>
        <taxon>Metazoa</taxon>
        <taxon>Ecdysozoa</taxon>
        <taxon>Nematoda</taxon>
        <taxon>Chromadorea</taxon>
        <taxon>Rhabditida</taxon>
        <taxon>Spirurina</taxon>
        <taxon>Spiruromorpha</taxon>
        <taxon>Filarioidea</taxon>
        <taxon>Onchocercidae</taxon>
        <taxon>Wuchereria</taxon>
    </lineage>
</organism>
<keyword evidence="1" id="KW-0472">Membrane</keyword>
<feature type="transmembrane region" description="Helical" evidence="1">
    <location>
        <begin position="60"/>
        <end position="82"/>
    </location>
</feature>
<evidence type="ECO:0000256" key="1">
    <source>
        <dbReference type="SAM" id="Phobius"/>
    </source>
</evidence>
<keyword evidence="1" id="KW-0812">Transmembrane</keyword>
<feature type="transmembrane region" description="Helical" evidence="1">
    <location>
        <begin position="25"/>
        <end position="48"/>
    </location>
</feature>
<name>A0A1I8EDS3_WUCBA</name>
<dbReference type="WBParaSite" id="maker-PairedContig_1429-snap-gene-0.3-mRNA-1">
    <property type="protein sequence ID" value="maker-PairedContig_1429-snap-gene-0.3-mRNA-1"/>
    <property type="gene ID" value="maker-PairedContig_1429-snap-gene-0.3"/>
</dbReference>